<evidence type="ECO:0000313" key="2">
    <source>
        <dbReference type="EMBL" id="QEX39025.1"/>
    </source>
</evidence>
<evidence type="ECO:0000313" key="3">
    <source>
        <dbReference type="EMBL" id="TBW72096.1"/>
    </source>
</evidence>
<reference evidence="1 4" key="1">
    <citation type="submission" date="2016-01" db="EMBL/GenBank/DDBJ databases">
        <authorList>
            <person name="Mitreva M."/>
            <person name="Pepin K.H."/>
            <person name="Mihindukulasuriya K.A."/>
            <person name="Fulton R."/>
            <person name="Fronick C."/>
            <person name="O'Laughlin M."/>
            <person name="Miner T."/>
            <person name="Herter B."/>
            <person name="Rosa B.A."/>
            <person name="Cordes M."/>
            <person name="Tomlinson C."/>
            <person name="Wollam A."/>
            <person name="Palsikar V.B."/>
            <person name="Mardis E.R."/>
            <person name="Wilson R.K."/>
        </authorList>
    </citation>
    <scope>NUCLEOTIDE SEQUENCE [LARGE SCALE GENOMIC DNA]</scope>
    <source>
        <strain evidence="1 4">MJR7738</strain>
    </source>
</reference>
<dbReference type="eggNOG" id="COG0346">
    <property type="taxonomic scope" value="Bacteria"/>
</dbReference>
<gene>
    <name evidence="3" type="ORF">EQ812_07380</name>
    <name evidence="2" type="ORF">FO454_09060</name>
    <name evidence="1" type="ORF">HMPREF3225_01695</name>
</gene>
<keyword evidence="6" id="KW-1185">Reference proteome</keyword>
<accession>A0A133Q3R9</accession>
<evidence type="ECO:0000313" key="1">
    <source>
        <dbReference type="EMBL" id="KXA37522.1"/>
    </source>
</evidence>
<evidence type="ECO:0000313" key="5">
    <source>
        <dbReference type="Proteomes" id="UP000293637"/>
    </source>
</evidence>
<dbReference type="OMA" id="YYQFVIL"/>
<dbReference type="EMBL" id="LRQI01000074">
    <property type="protein sequence ID" value="KXA37522.1"/>
    <property type="molecule type" value="Genomic_DNA"/>
</dbReference>
<dbReference type="Proteomes" id="UP000293637">
    <property type="component" value="Unassembled WGS sequence"/>
</dbReference>
<sequence>MAKLQDYKAKDLVNILLDNCPQAFKFHGEVAMQLFLNNQFDLPSIVDLCVERKHLTEVITALPNDIKLTYYNKNNHVLDTSQLVITEVVHITVMNNTSLLLNIFIYDVANGEWIFRLDNHVRLPQNNIYFHSLTWNVDYIKPEIVLMYDFLDNQNYHQSSSYKKVLDALSYYQFVILQTVVGEDKIKKCLNE</sequence>
<organism evidence="3 5">
    <name type="scientific">Staphylococcus lugdunensis</name>
    <dbReference type="NCBI Taxonomy" id="28035"/>
    <lineage>
        <taxon>Bacteria</taxon>
        <taxon>Bacillati</taxon>
        <taxon>Bacillota</taxon>
        <taxon>Bacilli</taxon>
        <taxon>Bacillales</taxon>
        <taxon>Staphylococcaceae</taxon>
        <taxon>Staphylococcus</taxon>
    </lineage>
</organism>
<evidence type="ECO:0000313" key="6">
    <source>
        <dbReference type="Proteomes" id="UP000325462"/>
    </source>
</evidence>
<dbReference type="EMBL" id="CP041722">
    <property type="protein sequence ID" value="QEX39025.1"/>
    <property type="molecule type" value="Genomic_DNA"/>
</dbReference>
<evidence type="ECO:0000313" key="4">
    <source>
        <dbReference type="Proteomes" id="UP000070063"/>
    </source>
</evidence>
<proteinExistence type="predicted"/>
<dbReference type="Proteomes" id="UP000070063">
    <property type="component" value="Unassembled WGS sequence"/>
</dbReference>
<reference evidence="2 6" key="3">
    <citation type="submission" date="2019-07" db="EMBL/GenBank/DDBJ databases">
        <title>Comparative genome analysis of staphylococcus lugdunensis shows clonal complex-dependent diversity of the putative virulence factor, ess/type vii locus.</title>
        <authorList>
            <person name="Lebeurre J."/>
            <person name="Dahyot S."/>
            <person name="Diene S."/>
            <person name="Paulay A."/>
            <person name="Aubourg M."/>
            <person name="Argemi X."/>
            <person name="Giard J.-C."/>
            <person name="Tournier I."/>
            <person name="Francois P."/>
            <person name="Pestel-Caron M."/>
        </authorList>
    </citation>
    <scope>NUCLEOTIDE SEQUENCE [LARGE SCALE GENOMIC DNA]</scope>
    <source>
        <strain evidence="2 6">SL13</strain>
    </source>
</reference>
<reference evidence="3 5" key="2">
    <citation type="journal article" date="2019" name="Sci. Transl. Med.">
        <title>Quorum sensing between bacterial species on the skin protects against epidermal injury in atopic dermatitis.</title>
        <authorList>
            <person name="Williams M.R."/>
        </authorList>
    </citation>
    <scope>NUCLEOTIDE SEQUENCE [LARGE SCALE GENOMIC DNA]</scope>
    <source>
        <strain evidence="3 5">E7</strain>
    </source>
</reference>
<dbReference type="GeneID" id="58089862"/>
<dbReference type="Proteomes" id="UP000325462">
    <property type="component" value="Chromosome"/>
</dbReference>
<protein>
    <submittedName>
        <fullName evidence="3">Uncharacterized protein</fullName>
    </submittedName>
</protein>
<dbReference type="AlphaFoldDB" id="A0A133Q3R9"/>
<name>A0A133Q3R9_STALU</name>
<dbReference type="EMBL" id="SCHB01000004">
    <property type="protein sequence ID" value="TBW72096.1"/>
    <property type="molecule type" value="Genomic_DNA"/>
</dbReference>
<dbReference type="RefSeq" id="WP_002459221.1">
    <property type="nucleotide sequence ID" value="NZ_AP021848.1"/>
</dbReference>